<name>A0ABM1VPL4_APLCA</name>
<gene>
    <name evidence="13" type="primary">LOC101854481</name>
</gene>
<evidence type="ECO:0000313" key="13">
    <source>
        <dbReference type="RefSeq" id="XP_035824356.1"/>
    </source>
</evidence>
<reference evidence="13" key="1">
    <citation type="submission" date="2025-08" db="UniProtKB">
        <authorList>
            <consortium name="RefSeq"/>
        </authorList>
    </citation>
    <scope>IDENTIFICATION</scope>
</reference>
<keyword evidence="3" id="KW-0328">Glycosyltransferase</keyword>
<keyword evidence="7 11" id="KW-1133">Transmembrane helix</keyword>
<keyword evidence="5 11" id="KW-0812">Transmembrane</keyword>
<evidence type="ECO:0000256" key="10">
    <source>
        <dbReference type="ARBA" id="ARBA00038150"/>
    </source>
</evidence>
<keyword evidence="4" id="KW-0808">Transferase</keyword>
<dbReference type="Proteomes" id="UP000694888">
    <property type="component" value="Unplaced"/>
</dbReference>
<evidence type="ECO:0000256" key="4">
    <source>
        <dbReference type="ARBA" id="ARBA00022679"/>
    </source>
</evidence>
<protein>
    <submittedName>
        <fullName evidence="13">N-acetyllactosaminide beta-1,6-N-acetylglucosaminyl-transferase</fullName>
    </submittedName>
</protein>
<proteinExistence type="inferred from homology"/>
<evidence type="ECO:0000256" key="1">
    <source>
        <dbReference type="ARBA" id="ARBA00004606"/>
    </source>
</evidence>
<evidence type="ECO:0000256" key="7">
    <source>
        <dbReference type="ARBA" id="ARBA00022989"/>
    </source>
</evidence>
<feature type="transmembrane region" description="Helical" evidence="11">
    <location>
        <begin position="12"/>
        <end position="30"/>
    </location>
</feature>
<evidence type="ECO:0000256" key="6">
    <source>
        <dbReference type="ARBA" id="ARBA00022968"/>
    </source>
</evidence>
<evidence type="ECO:0000256" key="9">
    <source>
        <dbReference type="ARBA" id="ARBA00023180"/>
    </source>
</evidence>
<dbReference type="InterPro" id="IPR003406">
    <property type="entry name" value="Glyco_trans_14"/>
</dbReference>
<dbReference type="PANTHER" id="PTHR19297:SF185">
    <property type="entry name" value="BETA-1,3-GALACTOSYL-O-GLYCOSYL-GLYCOPROTEIN BETA-1,6-N-ACETYLGLUCOSAMINYLTRANSFERASE 3"/>
    <property type="match status" value="1"/>
</dbReference>
<keyword evidence="9" id="KW-0325">Glycoprotein</keyword>
<comment type="pathway">
    <text evidence="2">Protein modification; protein glycosylation.</text>
</comment>
<dbReference type="PANTHER" id="PTHR19297">
    <property type="entry name" value="GLYCOSYLTRANSFERASE 14 FAMILY MEMBER"/>
    <property type="match status" value="1"/>
</dbReference>
<dbReference type="GeneID" id="101854481"/>
<accession>A0ABM1VPL4</accession>
<evidence type="ECO:0000256" key="5">
    <source>
        <dbReference type="ARBA" id="ARBA00022692"/>
    </source>
</evidence>
<evidence type="ECO:0000256" key="8">
    <source>
        <dbReference type="ARBA" id="ARBA00023136"/>
    </source>
</evidence>
<dbReference type="Pfam" id="PF02485">
    <property type="entry name" value="Branch"/>
    <property type="match status" value="1"/>
</dbReference>
<dbReference type="RefSeq" id="XP_035824356.1">
    <property type="nucleotide sequence ID" value="XM_035968463.1"/>
</dbReference>
<evidence type="ECO:0000256" key="11">
    <source>
        <dbReference type="SAM" id="Phobius"/>
    </source>
</evidence>
<evidence type="ECO:0000313" key="12">
    <source>
        <dbReference type="Proteomes" id="UP000694888"/>
    </source>
</evidence>
<organism evidence="12 13">
    <name type="scientific">Aplysia californica</name>
    <name type="common">California sea hare</name>
    <dbReference type="NCBI Taxonomy" id="6500"/>
    <lineage>
        <taxon>Eukaryota</taxon>
        <taxon>Metazoa</taxon>
        <taxon>Spiralia</taxon>
        <taxon>Lophotrochozoa</taxon>
        <taxon>Mollusca</taxon>
        <taxon>Gastropoda</taxon>
        <taxon>Heterobranchia</taxon>
        <taxon>Euthyneura</taxon>
        <taxon>Tectipleura</taxon>
        <taxon>Aplysiida</taxon>
        <taxon>Aplysioidea</taxon>
        <taxon>Aplysiidae</taxon>
        <taxon>Aplysia</taxon>
    </lineage>
</organism>
<comment type="subcellular location">
    <subcellularLocation>
        <location evidence="1">Membrane</location>
        <topology evidence="1">Single-pass type II membrane protein</topology>
    </subcellularLocation>
</comment>
<sequence>MNSCRWGTKYRVLFLIAITLCSLTLFHWTMRPLPLSPLDQRLVGERDVIRSFQTIELDTMDLVAHKNGWVGFQDLKAVDCTSTLTATSVDNSQYPQSVPRVTDAQIEQDAAADCPNFNRKYGFQRYPEVTEEESDFPLAFIILFYKDLDQILFLLRAIYRPQNAYCLSVDLHSPPAFIDAVKAVTRCLPNVFLASKLEYVVYSGFTRLMSDIHCMRDLVKHPVPWKYVINMPGQQFPLRTNLEMVQILKLYRGANDIEGMTGKRLLHKRFRLKHRYQYDGKTGRQKIVRTGQRNPPPPHNLMVVKGSAYGTYSRAFVDFALNSPVSRDLLEWANVIESPDEYFWATLNHATGLKVPGGYTEGPPDQKQWVTTFASWDAENPCATKRVRWICIFSTADLPMLLSRQELFANKFYITHHPAALHCLDQMLYNMTVTGMVRDLDYYRKLKFVKRHTEA</sequence>
<keyword evidence="6" id="KW-0735">Signal-anchor</keyword>
<comment type="similarity">
    <text evidence="10">Belongs to the glycosyltransferase 14 family.</text>
</comment>
<keyword evidence="8 11" id="KW-0472">Membrane</keyword>
<evidence type="ECO:0000256" key="2">
    <source>
        <dbReference type="ARBA" id="ARBA00004922"/>
    </source>
</evidence>
<evidence type="ECO:0000256" key="3">
    <source>
        <dbReference type="ARBA" id="ARBA00022676"/>
    </source>
</evidence>
<keyword evidence="12" id="KW-1185">Reference proteome</keyword>